<evidence type="ECO:0000313" key="1">
    <source>
        <dbReference type="EMBL" id="GAH77015.1"/>
    </source>
</evidence>
<dbReference type="EMBL" id="BARU01041635">
    <property type="protein sequence ID" value="GAH77015.1"/>
    <property type="molecule type" value="Genomic_DNA"/>
</dbReference>
<comment type="caution">
    <text evidence="1">The sequence shown here is derived from an EMBL/GenBank/DDBJ whole genome shotgun (WGS) entry which is preliminary data.</text>
</comment>
<feature type="non-terminal residue" evidence="1">
    <location>
        <position position="1"/>
    </location>
</feature>
<dbReference type="AlphaFoldDB" id="X1J675"/>
<proteinExistence type="predicted"/>
<name>X1J675_9ZZZZ</name>
<reference evidence="1" key="1">
    <citation type="journal article" date="2014" name="Front. Microbiol.">
        <title>High frequency of phylogenetically diverse reductive dehalogenase-homologous genes in deep subseafloor sedimentary metagenomes.</title>
        <authorList>
            <person name="Kawai M."/>
            <person name="Futagami T."/>
            <person name="Toyoda A."/>
            <person name="Takaki Y."/>
            <person name="Nishi S."/>
            <person name="Hori S."/>
            <person name="Arai W."/>
            <person name="Tsubouchi T."/>
            <person name="Morono Y."/>
            <person name="Uchiyama I."/>
            <person name="Ito T."/>
            <person name="Fujiyama A."/>
            <person name="Inagaki F."/>
            <person name="Takami H."/>
        </authorList>
    </citation>
    <scope>NUCLEOTIDE SEQUENCE</scope>
    <source>
        <strain evidence="1">Expedition CK06-06</strain>
    </source>
</reference>
<gene>
    <name evidence="1" type="ORF">S03H2_64145</name>
</gene>
<organism evidence="1">
    <name type="scientific">marine sediment metagenome</name>
    <dbReference type="NCBI Taxonomy" id="412755"/>
    <lineage>
        <taxon>unclassified sequences</taxon>
        <taxon>metagenomes</taxon>
        <taxon>ecological metagenomes</taxon>
    </lineage>
</organism>
<protein>
    <submittedName>
        <fullName evidence="1">Uncharacterized protein</fullName>
    </submittedName>
</protein>
<accession>X1J675</accession>
<sequence length="198" mass="23409">FNIQIGNIVIDKNKEEIYFTGRVIKIKGWVQFLIYADGYKWLEEEAAIISDARLKDLQLSLALLDWKYWDEFYYMKRGEEIDFETDEMELLLRWKEDNKFKTIKARETIIIKEATDYLKLPGLIFLGYPFFDSIVLNGETHTSCLGCPFFPMEEKTLRQLFRRNSGESGYEINPEVMPPLNTKINIIIKKLNSLKDKK</sequence>